<organism evidence="1 2">
    <name type="scientific">Funneliformis mosseae</name>
    <name type="common">Endomycorrhizal fungus</name>
    <name type="synonym">Glomus mosseae</name>
    <dbReference type="NCBI Taxonomy" id="27381"/>
    <lineage>
        <taxon>Eukaryota</taxon>
        <taxon>Fungi</taxon>
        <taxon>Fungi incertae sedis</taxon>
        <taxon>Mucoromycota</taxon>
        <taxon>Glomeromycotina</taxon>
        <taxon>Glomeromycetes</taxon>
        <taxon>Glomerales</taxon>
        <taxon>Glomeraceae</taxon>
        <taxon>Funneliformis</taxon>
    </lineage>
</organism>
<protein>
    <submittedName>
        <fullName evidence="1">2789_t:CDS:1</fullName>
    </submittedName>
</protein>
<evidence type="ECO:0000313" key="1">
    <source>
        <dbReference type="EMBL" id="CAG8717501.1"/>
    </source>
</evidence>
<name>A0A9N9I2I4_FUNMO</name>
<keyword evidence="2" id="KW-1185">Reference proteome</keyword>
<dbReference type="EMBL" id="CAJVPP010012384">
    <property type="protein sequence ID" value="CAG8717501.1"/>
    <property type="molecule type" value="Genomic_DNA"/>
</dbReference>
<feature type="non-terminal residue" evidence="1">
    <location>
        <position position="67"/>
    </location>
</feature>
<evidence type="ECO:0000313" key="2">
    <source>
        <dbReference type="Proteomes" id="UP000789375"/>
    </source>
</evidence>
<proteinExistence type="predicted"/>
<reference evidence="1" key="1">
    <citation type="submission" date="2021-06" db="EMBL/GenBank/DDBJ databases">
        <authorList>
            <person name="Kallberg Y."/>
            <person name="Tangrot J."/>
            <person name="Rosling A."/>
        </authorList>
    </citation>
    <scope>NUCLEOTIDE SEQUENCE</scope>
    <source>
        <strain evidence="1">87-6 pot B 2015</strain>
    </source>
</reference>
<accession>A0A9N9I2I4</accession>
<sequence length="67" mass="7866">MPDISVFETIMFRMSIVSKYARSYCFGGKETKHISGLVDEDKGICWNDIHIFDQQLPLRQVFYILSF</sequence>
<dbReference type="AlphaFoldDB" id="A0A9N9I2I4"/>
<comment type="caution">
    <text evidence="1">The sequence shown here is derived from an EMBL/GenBank/DDBJ whole genome shotgun (WGS) entry which is preliminary data.</text>
</comment>
<dbReference type="Proteomes" id="UP000789375">
    <property type="component" value="Unassembled WGS sequence"/>
</dbReference>
<gene>
    <name evidence="1" type="ORF">FMOSSE_LOCUS14745</name>
</gene>